<dbReference type="AlphaFoldDB" id="A0A0H2RT53"/>
<dbReference type="GO" id="GO:0061630">
    <property type="term" value="F:ubiquitin protein ligase activity"/>
    <property type="evidence" value="ECO:0007669"/>
    <property type="project" value="TreeGrafter"/>
</dbReference>
<proteinExistence type="predicted"/>
<keyword evidence="1" id="KW-0862">Zinc</keyword>
<dbReference type="SUPFAM" id="SSF57850">
    <property type="entry name" value="RING/U-box"/>
    <property type="match status" value="1"/>
</dbReference>
<evidence type="ECO:0000256" key="2">
    <source>
        <dbReference type="SAM" id="MobiDB-lite"/>
    </source>
</evidence>
<dbReference type="Gene3D" id="3.30.40.10">
    <property type="entry name" value="Zinc/RING finger domain, C3HC4 (zinc finger)"/>
    <property type="match status" value="1"/>
</dbReference>
<feature type="region of interest" description="Disordered" evidence="2">
    <location>
        <begin position="1"/>
        <end position="42"/>
    </location>
</feature>
<dbReference type="InterPro" id="IPR013083">
    <property type="entry name" value="Znf_RING/FYVE/PHD"/>
</dbReference>
<gene>
    <name evidence="4" type="ORF">SCHPADRAFT_914650</name>
</gene>
<evidence type="ECO:0000313" key="4">
    <source>
        <dbReference type="EMBL" id="KLO14994.1"/>
    </source>
</evidence>
<dbReference type="PROSITE" id="PS50089">
    <property type="entry name" value="ZF_RING_2"/>
    <property type="match status" value="1"/>
</dbReference>
<evidence type="ECO:0000259" key="3">
    <source>
        <dbReference type="PROSITE" id="PS50089"/>
    </source>
</evidence>
<feature type="compositionally biased region" description="Low complexity" evidence="2">
    <location>
        <begin position="21"/>
        <end position="31"/>
    </location>
</feature>
<dbReference type="PANTHER" id="PTHR13459:SF1">
    <property type="entry name" value="E3 UBIQUITIN-PROTEIN LIGASE RNF220 ISOFORM X1"/>
    <property type="match status" value="1"/>
</dbReference>
<sequence length="402" mass="44705">MKNEAKGKKRARSERQPSPTPSTSSSLSSPPEEAPVVKRSKRAVTRTCPVCEENIPVRLLAQHAELELRRVEEILRTSPVIADSEFEAGSSAGRRGAARKARQSLTALAPKFESLMDTVDHADKAVKLIKRNRKQRHTKLKEMIAQEDDDDRPVNLFDDRPSCPVCSKILSGDADCIDAHVDACIAHAARMQEEEERRRKEEEDRISTTQGLRRLGFDVLSRGQDDMEDDIDIDGDDEVVFGDAQFTESDVLGIGTEVVVDVDGDDNDEKTLRDLVAEGKVVTRRPVPSSMLGIKAEMEEVMGVGETDRIDEAIKAARKGGNSLQVTQALENKIKLLESMRVTSSTSSLCRICLDPYSEPTVSTGCWHTCCRECWLRCLGSTKLCPMCKRITAATELRRIYM</sequence>
<dbReference type="InParanoid" id="A0A0H2RT53"/>
<dbReference type="Pfam" id="PF13923">
    <property type="entry name" value="zf-C3HC4_2"/>
    <property type="match status" value="1"/>
</dbReference>
<dbReference type="PANTHER" id="PTHR13459">
    <property type="entry name" value="E3 UBIQUITIN-PROTEIN LIGASE RNF220 ISOFORM X1"/>
    <property type="match status" value="1"/>
</dbReference>
<evidence type="ECO:0000256" key="1">
    <source>
        <dbReference type="PROSITE-ProRule" id="PRU00175"/>
    </source>
</evidence>
<keyword evidence="5" id="KW-1185">Reference proteome</keyword>
<reference evidence="4 5" key="1">
    <citation type="submission" date="2015-04" db="EMBL/GenBank/DDBJ databases">
        <title>Complete genome sequence of Schizopora paradoxa KUC8140, a cosmopolitan wood degrader in East Asia.</title>
        <authorList>
            <consortium name="DOE Joint Genome Institute"/>
            <person name="Min B."/>
            <person name="Park H."/>
            <person name="Jang Y."/>
            <person name="Kim J.-J."/>
            <person name="Kim K.H."/>
            <person name="Pangilinan J."/>
            <person name="Lipzen A."/>
            <person name="Riley R."/>
            <person name="Grigoriev I.V."/>
            <person name="Spatafora J.W."/>
            <person name="Choi I.-G."/>
        </authorList>
    </citation>
    <scope>NUCLEOTIDE SEQUENCE [LARGE SCALE GENOMIC DNA]</scope>
    <source>
        <strain evidence="4 5">KUC8140</strain>
    </source>
</reference>
<name>A0A0H2RT53_9AGAM</name>
<dbReference type="GO" id="GO:0008270">
    <property type="term" value="F:zinc ion binding"/>
    <property type="evidence" value="ECO:0007669"/>
    <property type="project" value="UniProtKB-KW"/>
</dbReference>
<dbReference type="STRING" id="27342.A0A0H2RT53"/>
<dbReference type="InterPro" id="IPR001841">
    <property type="entry name" value="Znf_RING"/>
</dbReference>
<keyword evidence="1" id="KW-0479">Metal-binding</keyword>
<accession>A0A0H2RT53</accession>
<protein>
    <recommendedName>
        <fullName evidence="3">RING-type domain-containing protein</fullName>
    </recommendedName>
</protein>
<dbReference type="Proteomes" id="UP000053477">
    <property type="component" value="Unassembled WGS sequence"/>
</dbReference>
<dbReference type="InterPro" id="IPR052443">
    <property type="entry name" value="E3_ubiq-ligase_RNF220-like"/>
</dbReference>
<dbReference type="OrthoDB" id="6270329at2759"/>
<feature type="domain" description="RING-type" evidence="3">
    <location>
        <begin position="350"/>
        <end position="389"/>
    </location>
</feature>
<dbReference type="EMBL" id="KQ085936">
    <property type="protein sequence ID" value="KLO14994.1"/>
    <property type="molecule type" value="Genomic_DNA"/>
</dbReference>
<evidence type="ECO:0000313" key="5">
    <source>
        <dbReference type="Proteomes" id="UP000053477"/>
    </source>
</evidence>
<organism evidence="4 5">
    <name type="scientific">Schizopora paradoxa</name>
    <dbReference type="NCBI Taxonomy" id="27342"/>
    <lineage>
        <taxon>Eukaryota</taxon>
        <taxon>Fungi</taxon>
        <taxon>Dikarya</taxon>
        <taxon>Basidiomycota</taxon>
        <taxon>Agaricomycotina</taxon>
        <taxon>Agaricomycetes</taxon>
        <taxon>Hymenochaetales</taxon>
        <taxon>Schizoporaceae</taxon>
        <taxon>Schizopora</taxon>
    </lineage>
</organism>
<keyword evidence="1" id="KW-0863">Zinc-finger</keyword>
<dbReference type="Pfam" id="PF15926">
    <property type="entry name" value="RNF220"/>
    <property type="match status" value="1"/>
</dbReference>
<dbReference type="GO" id="GO:0016567">
    <property type="term" value="P:protein ubiquitination"/>
    <property type="evidence" value="ECO:0007669"/>
    <property type="project" value="TreeGrafter"/>
</dbReference>
<dbReference type="InterPro" id="IPR031824">
    <property type="entry name" value="RNF220_mid"/>
</dbReference>